<proteinExistence type="predicted"/>
<feature type="region of interest" description="Disordered" evidence="1">
    <location>
        <begin position="1534"/>
        <end position="1579"/>
    </location>
</feature>
<name>A0A183DQT0_9BILA</name>
<evidence type="ECO:0000313" key="4">
    <source>
        <dbReference type="WBParaSite" id="GPUH_0001108401-mRNA-1"/>
    </source>
</evidence>
<sequence>MSHDSDLKDSETMSTTNDNTAERCDTQRQQQQQQQPLVTSTITQFTSACLRNQLPATTGQVQLGYGSGETVAANVAAHNVVHTQHGSGGGGGAVAAAASQQSVVGALGHSRVQQQQQPAVISLPAERVIREYSGQQLAAGAAAAAATGIQQQQQQQQPTVIALPAERVIREYAEQQQQQQQQHGAAGGVVLGVHQPHPAIISLPAQRVIRDCAEHQQRIIQTSAAATPAAFINGANIETTRRYLVPSGSSIIGDTRTGTVRGSVRVNAACTSMSPLVTVTSQNGGLTIAKDLVRGSRSLERVHNGGGETKQVLVQLPSVSSIAATSSVAPVSVMPAATYVSLAAEQQEEDLTRSASRIRPAILRKSRETGPTIYRPISAEGLQQSSVSNRDPLVPPLTAFRDDLLCLKRANIGDGRMQQGSAAQLPPNARAVGVVQTNSPAVLLGYNSTTNCQEQHKYTVCSRICSGIVHISVNDNIAAKKMPIRRLARCHPDSGTVGALLAQQQHAMALGKQPSAAISVDTLTRKVRRVPNILASRSRCVATAPVAPAAAAAAAFVFSNSPNLPSQSRVSEQPQSLLSVHTTGIAGELPPQARFAHTHTETAARIQKGNSSSECVRNQKGDMHQAECAARIRGADGRAECIRMQEDDGGGGGAASARMQQCEGRTENLRLQRHDGQMEGVRVQRGDNQAYRIRIRKGSNQSEDFQTQNNDDLTESMQIQAGGSHSEDVQKSIRIQESDSHSDSARFQQYDVRTKNTQFQQHDGHTESFQKGDGQAYRIRRKGNNQAESSQIQKSDGHARNMQIQANVDGHAGNDQTRKGDVLTEGIPVREGNSQIEGGQVLQCEGQIVQQHDSQAEGVQIHEQDEETEDAQSVQQILALVRRFFKCNVSNVPEQMFSKQDSSTRKALESTSHSSTLSSSDTVYLSDGSDESVSVEAARTSDEMETVSGIAGRISNRNAVATAEVGLRRREVQNAECNEPVTSNGPVEQVSAKYESLFRHGTLVERLRHLKTLTGLECILRRMFMKYWMTDRQQCRVVAHATQTGAVAKNFLDADLIAMLEEYSLATAEKQTKEFFAHCQPGCSSASPSLSSSSSSSLILDELYKKHWPNAPPHAFKYIKQATEAALHACFGLTMPPEIAQQTVTISSRSQADGGGSCGSRRDPETEMMQAVAECFAQVVEDVVSNADKGMKRKQQLAAAPNFSTNQPEKGKMKQMRCPEGSAGENVDREWHRSLRLREARLLSERLADLRKLEDENRDGAMELMLQLVECTDRESFDEFEAQFLADYNPSDDSEILEERRQKLLASFANSHPMDYDAAFLGDGFNPSQSKVTSPPLSEEIICKQPKRAHSRTKRQRKSEAPKGIARQHTTSSFAYDEIRPKTTAKKRRTESVDDPDIAELVNLETKLERIKNQIGNDQSMSRSLSTVREARLLSERLADLRKLEDENRDGAMELMLQLVECTDRESFDEFEAQFLADYNPSDDSEILEERRQKLLASFANSHPMDYDAAFLGDGFNPSQSKVTSPTLSEEIICKQPKRAHSRTKRQRKSEASKGIARQHTVIPSEKKQPTPKRDLEDLRPVLTAAELSAKFMNEFHGGAAKYRCEQRESAANPAPKCTGQTTVTNYADEGTTAGTDIPVQGTVSSSCSNRKERSKSVSSEDEIVVVDDDDDDAEAAAQCDSGNPEGGSDVQMVEIEESAVVSDLSEVVSSILDDDLVAYLRKRGRNIRERLATVLLPTRDSESLLSMTIGNFVDCTTKTFDPKVKSTSSK</sequence>
<accession>A0A183DQT0</accession>
<protein>
    <submittedName>
        <fullName evidence="4">ENT domain-containing protein</fullName>
    </submittedName>
</protein>
<feature type="region of interest" description="Disordered" evidence="1">
    <location>
        <begin position="1631"/>
        <end position="1663"/>
    </location>
</feature>
<evidence type="ECO:0000256" key="1">
    <source>
        <dbReference type="SAM" id="MobiDB-lite"/>
    </source>
</evidence>
<dbReference type="Proteomes" id="UP000271098">
    <property type="component" value="Unassembled WGS sequence"/>
</dbReference>
<feature type="compositionally biased region" description="Basic and acidic residues" evidence="1">
    <location>
        <begin position="1565"/>
        <end position="1579"/>
    </location>
</feature>
<keyword evidence="3" id="KW-1185">Reference proteome</keyword>
<reference evidence="2 3" key="2">
    <citation type="submission" date="2018-11" db="EMBL/GenBank/DDBJ databases">
        <authorList>
            <consortium name="Pathogen Informatics"/>
        </authorList>
    </citation>
    <scope>NUCLEOTIDE SEQUENCE [LARGE SCALE GENOMIC DNA]</scope>
</reference>
<feature type="region of interest" description="Disordered" evidence="1">
    <location>
        <begin position="1193"/>
        <end position="1225"/>
    </location>
</feature>
<feature type="compositionally biased region" description="Basic and acidic residues" evidence="1">
    <location>
        <begin position="1"/>
        <end position="11"/>
    </location>
</feature>
<feature type="compositionally biased region" description="Polar residues" evidence="1">
    <location>
        <begin position="1327"/>
        <end position="1336"/>
    </location>
</feature>
<feature type="region of interest" description="Disordered" evidence="1">
    <location>
        <begin position="1145"/>
        <end position="1164"/>
    </location>
</feature>
<dbReference type="EMBL" id="UYRT01078326">
    <property type="protein sequence ID" value="VDN18298.1"/>
    <property type="molecule type" value="Genomic_DNA"/>
</dbReference>
<feature type="compositionally biased region" description="Low complexity" evidence="1">
    <location>
        <begin position="909"/>
        <end position="926"/>
    </location>
</feature>
<feature type="region of interest" description="Disordered" evidence="1">
    <location>
        <begin position="1"/>
        <end position="38"/>
    </location>
</feature>
<feature type="compositionally biased region" description="Basic residues" evidence="1">
    <location>
        <begin position="1536"/>
        <end position="1548"/>
    </location>
</feature>
<evidence type="ECO:0000313" key="2">
    <source>
        <dbReference type="EMBL" id="VDN18298.1"/>
    </source>
</evidence>
<dbReference type="OrthoDB" id="5817536at2759"/>
<feature type="region of interest" description="Disordered" evidence="1">
    <location>
        <begin position="756"/>
        <end position="775"/>
    </location>
</feature>
<gene>
    <name evidence="2" type="ORF">GPUH_LOCUS11071</name>
</gene>
<feature type="compositionally biased region" description="Basic residues" evidence="1">
    <location>
        <begin position="1345"/>
        <end position="1357"/>
    </location>
</feature>
<reference evidence="4" key="1">
    <citation type="submission" date="2016-06" db="UniProtKB">
        <authorList>
            <consortium name="WormBaseParasite"/>
        </authorList>
    </citation>
    <scope>IDENTIFICATION</scope>
</reference>
<organism evidence="4">
    <name type="scientific">Gongylonema pulchrum</name>
    <dbReference type="NCBI Taxonomy" id="637853"/>
    <lineage>
        <taxon>Eukaryota</taxon>
        <taxon>Metazoa</taxon>
        <taxon>Ecdysozoa</taxon>
        <taxon>Nematoda</taxon>
        <taxon>Chromadorea</taxon>
        <taxon>Rhabditida</taxon>
        <taxon>Spirurina</taxon>
        <taxon>Spiruromorpha</taxon>
        <taxon>Spiruroidea</taxon>
        <taxon>Gongylonematidae</taxon>
        <taxon>Gongylonema</taxon>
    </lineage>
</organism>
<dbReference type="WBParaSite" id="GPUH_0001108401-mRNA-1">
    <property type="protein sequence ID" value="GPUH_0001108401-mRNA-1"/>
    <property type="gene ID" value="GPUH_0001108401"/>
</dbReference>
<evidence type="ECO:0000313" key="3">
    <source>
        <dbReference type="Proteomes" id="UP000271098"/>
    </source>
</evidence>
<feature type="region of interest" description="Disordered" evidence="1">
    <location>
        <begin position="1327"/>
        <end position="1393"/>
    </location>
</feature>
<feature type="region of interest" description="Disordered" evidence="1">
    <location>
        <begin position="896"/>
        <end position="928"/>
    </location>
</feature>